<organism evidence="3">
    <name type="scientific">Fervidicoccus fontis</name>
    <dbReference type="NCBI Taxonomy" id="683846"/>
    <lineage>
        <taxon>Archaea</taxon>
        <taxon>Thermoproteota</taxon>
        <taxon>Thermoprotei</taxon>
        <taxon>Fervidicoccales</taxon>
        <taxon>Fervidicoccaceae</taxon>
        <taxon>Fervidicoccus</taxon>
    </lineage>
</organism>
<dbReference type="PANTHER" id="PTHR11911:SF111">
    <property type="entry name" value="INOSINE-5'-MONOPHOSPHATE DEHYDROGENASE"/>
    <property type="match status" value="1"/>
</dbReference>
<comment type="similarity">
    <text evidence="1">Belongs to the IMPDH/GMPR family.</text>
</comment>
<dbReference type="CDD" id="cd00381">
    <property type="entry name" value="IMPDH"/>
    <property type="match status" value="1"/>
</dbReference>
<evidence type="ECO:0000313" key="3">
    <source>
        <dbReference type="EMBL" id="HDS10496.1"/>
    </source>
</evidence>
<evidence type="ECO:0000259" key="2">
    <source>
        <dbReference type="Pfam" id="PF00478"/>
    </source>
</evidence>
<dbReference type="EMBL" id="DSDY01000087">
    <property type="protein sequence ID" value="HDS10496.1"/>
    <property type="molecule type" value="Genomic_DNA"/>
</dbReference>
<dbReference type="InterPro" id="IPR005990">
    <property type="entry name" value="IMP_DH"/>
</dbReference>
<dbReference type="InterPro" id="IPR001093">
    <property type="entry name" value="IMP_DH_GMPRt"/>
</dbReference>
<name>A0A7C1E875_9CREN</name>
<dbReference type="GO" id="GO:0006183">
    <property type="term" value="P:GTP biosynthetic process"/>
    <property type="evidence" value="ECO:0007669"/>
    <property type="project" value="TreeGrafter"/>
</dbReference>
<dbReference type="SMART" id="SM01240">
    <property type="entry name" value="IMPDH"/>
    <property type="match status" value="1"/>
</dbReference>
<feature type="domain" description="IMP dehydrogenase/GMP reductase" evidence="2">
    <location>
        <begin position="14"/>
        <end position="341"/>
    </location>
</feature>
<dbReference type="Gene3D" id="3.20.20.70">
    <property type="entry name" value="Aldolase class I"/>
    <property type="match status" value="1"/>
</dbReference>
<evidence type="ECO:0000256" key="1">
    <source>
        <dbReference type="ARBA" id="ARBA00005502"/>
    </source>
</evidence>
<reference evidence="3" key="1">
    <citation type="journal article" date="2020" name="mSystems">
        <title>Genome- and Community-Level Interaction Insights into Carbon Utilization and Element Cycling Functions of Hydrothermarchaeota in Hydrothermal Sediment.</title>
        <authorList>
            <person name="Zhou Z."/>
            <person name="Liu Y."/>
            <person name="Xu W."/>
            <person name="Pan J."/>
            <person name="Luo Z.H."/>
            <person name="Li M."/>
        </authorList>
    </citation>
    <scope>NUCLEOTIDE SEQUENCE [LARGE SCALE GENOMIC DNA]</scope>
    <source>
        <strain evidence="3">SpSt-123</strain>
    </source>
</reference>
<dbReference type="AlphaFoldDB" id="A0A7C1E875"/>
<comment type="caution">
    <text evidence="3">The sequence shown here is derived from an EMBL/GenBank/DDBJ whole genome shotgun (WGS) entry which is preliminary data.</text>
</comment>
<dbReference type="Pfam" id="PF00478">
    <property type="entry name" value="IMPDH"/>
    <property type="match status" value="1"/>
</dbReference>
<sequence length="357" mass="37376">MGIFKSKIEKAIKGYSFDDVLLVPSYSDVKLEEIDVSTRIANGLTLKIPIISSPMDTVTGRDMVLSLGKLGGLGVVPRNIDVEAVISIVREAVEENIPVGVAVGPFDDERVEKAASSGASIIVIDTAHGHSKNVIDATRRYSRHGVPVMAGNIVTSEAAEALIHAGASSLRVGVGPGHACVTREVTGVGYPQLSAIAEVSDIASEHGVSVIADGGIEKPGDIVKAIATGADAVMLGYLLAGSDESPTQKIIVNGECYKPYRGMGSKTSLSRGSTRYGSFKSVPEGAEGLVKCTGPVKKTIEYLVGSLKQGMGYVGARTIEELKTKSRFIIVSGGTYREGGPRGLIEAKGSWEQLSSM</sequence>
<protein>
    <submittedName>
        <fullName evidence="3">Guanosine monophosphate reductase</fullName>
    </submittedName>
</protein>
<accession>A0A7C1E875</accession>
<gene>
    <name evidence="3" type="ORF">ENO04_02575</name>
</gene>
<dbReference type="FunFam" id="3.20.20.70:FF:000424">
    <property type="entry name" value="Inosine-5'-monophosphate dehydrogenase 2"/>
    <property type="match status" value="1"/>
</dbReference>
<dbReference type="GO" id="GO:0003938">
    <property type="term" value="F:IMP dehydrogenase activity"/>
    <property type="evidence" value="ECO:0007669"/>
    <property type="project" value="InterPro"/>
</dbReference>
<dbReference type="SUPFAM" id="SSF51412">
    <property type="entry name" value="Inosine monophosphate dehydrogenase (IMPDH)"/>
    <property type="match status" value="1"/>
</dbReference>
<dbReference type="InterPro" id="IPR013785">
    <property type="entry name" value="Aldolase_TIM"/>
</dbReference>
<dbReference type="PANTHER" id="PTHR11911">
    <property type="entry name" value="INOSINE-5-MONOPHOSPHATE DEHYDROGENASE RELATED"/>
    <property type="match status" value="1"/>
</dbReference>
<proteinExistence type="inferred from homology"/>